<keyword evidence="2" id="KW-1185">Reference proteome</keyword>
<gene>
    <name evidence="1" type="ORF">Triagg1_1544</name>
</gene>
<comment type="caution">
    <text evidence="1">The sequence shown here is derived from an EMBL/GenBank/DDBJ whole genome shotgun (WGS) entry which is preliminary data.</text>
</comment>
<dbReference type="Proteomes" id="UP001273209">
    <property type="component" value="Unassembled WGS sequence"/>
</dbReference>
<evidence type="ECO:0000313" key="2">
    <source>
        <dbReference type="Proteomes" id="UP001273209"/>
    </source>
</evidence>
<proteinExistence type="predicted"/>
<organism evidence="1 2">
    <name type="scientific">Trichoderma aggressivum f. europaeum</name>
    <dbReference type="NCBI Taxonomy" id="173218"/>
    <lineage>
        <taxon>Eukaryota</taxon>
        <taxon>Fungi</taxon>
        <taxon>Dikarya</taxon>
        <taxon>Ascomycota</taxon>
        <taxon>Pezizomycotina</taxon>
        <taxon>Sordariomycetes</taxon>
        <taxon>Hypocreomycetidae</taxon>
        <taxon>Hypocreales</taxon>
        <taxon>Hypocreaceae</taxon>
        <taxon>Trichoderma</taxon>
    </lineage>
</organism>
<accession>A0AAE1IJV6</accession>
<name>A0AAE1IJV6_9HYPO</name>
<dbReference type="EMBL" id="JAWRVG010000003">
    <property type="protein sequence ID" value="KAK4083882.1"/>
    <property type="molecule type" value="Genomic_DNA"/>
</dbReference>
<dbReference type="RefSeq" id="XP_062759883.1">
    <property type="nucleotide sequence ID" value="XM_062895626.1"/>
</dbReference>
<evidence type="ECO:0000313" key="1">
    <source>
        <dbReference type="EMBL" id="KAK4083882.1"/>
    </source>
</evidence>
<dbReference type="AlphaFoldDB" id="A0AAE1IJV6"/>
<protein>
    <submittedName>
        <fullName evidence="1">Uncharacterized protein</fullName>
    </submittedName>
</protein>
<sequence>MERYEFGFADDDSPNHATSPEFCVMHMGCYQIFQQLCRAPVEEALNRLWILTAWRNPWRGMERLRLSNTIIDDEILEKTARIGGIPLLCSLPREIVHIIKQYSEESVFWRCMMAIRLAVWISRTSPQPVRAMPLRSVLSWERNGELRRVEPSSPSLPVIKLSMDCEGIRKMERLPTRPQYSGRWSRPANHLAYIVEDEASLEGVKVQLKDGRFRLKLPRQVRNMRLHVWNSPTPPNLSLCVGYPKKITPIQRFNVIELSEIRGITFYLDTTVVLAMHIHLTEQESTLWTDEAVLEEKRPDVHFSDPIRVYLPLPKGDRITYLGANGLDDRLNVIFVRMEKAGDTTIGQRQPGCAEDKVLAAQNSVSLVYCEPNKGEMLSFFGAYQASPATSDAASRPIFADPGANQMGRFTYYSWASLDGVSSVVIFYEDDLDFCRGLMFYYENGARRTVGDCRVRMDREATVDKPTQICYRTKIPEGENGENGIGTVCKLRVEFEHHNGHGGDELWHCLPSKGIIRFWIAGGFSWLIPRDVLESSCFLCGNYSGSSGPVVDVTMRSMVGREREVDMTSSLNHLQQATTALPFEQGLDLFHARWRL</sequence>
<dbReference type="GeneID" id="87915531"/>
<reference evidence="1" key="1">
    <citation type="submission" date="2023-11" db="EMBL/GenBank/DDBJ databases">
        <title>The genome sequences of three competitors of mushroom-forming fungi.</title>
        <authorList>
            <person name="Beijen E."/>
            <person name="Ohm R.A."/>
        </authorList>
    </citation>
    <scope>NUCLEOTIDE SEQUENCE</scope>
    <source>
        <strain evidence="1">CBS 100526</strain>
    </source>
</reference>